<feature type="domain" description="Ketosynthase family 3 (KS3)" evidence="9">
    <location>
        <begin position="36"/>
        <end position="460"/>
    </location>
</feature>
<dbReference type="SMART" id="SM00827">
    <property type="entry name" value="PKS_AT"/>
    <property type="match status" value="1"/>
</dbReference>
<feature type="active site" description="Proton donor; for dehydratase activity" evidence="6">
    <location>
        <position position="1171"/>
    </location>
</feature>
<dbReference type="InterPro" id="IPR014030">
    <property type="entry name" value="Ketoacyl_synth_N"/>
</dbReference>
<evidence type="ECO:0000259" key="8">
    <source>
        <dbReference type="PROSITE" id="PS50075"/>
    </source>
</evidence>
<dbReference type="PROSITE" id="PS00606">
    <property type="entry name" value="KS3_1"/>
    <property type="match status" value="1"/>
</dbReference>
<keyword evidence="2" id="KW-0597">Phosphoprotein</keyword>
<dbReference type="InterPro" id="IPR014043">
    <property type="entry name" value="Acyl_transferase_dom"/>
</dbReference>
<name>A0ABS6CTL4_9ACTN</name>
<dbReference type="InterPro" id="IPR002364">
    <property type="entry name" value="Quin_OxRdtase/zeta-crystal_CS"/>
</dbReference>
<dbReference type="SMART" id="SM01294">
    <property type="entry name" value="PKS_PP_betabranch"/>
    <property type="match status" value="1"/>
</dbReference>
<reference evidence="11 12" key="1">
    <citation type="submission" date="2021-06" db="EMBL/GenBank/DDBJ databases">
        <authorList>
            <person name="Pan X."/>
        </authorList>
    </citation>
    <scope>NUCLEOTIDE SEQUENCE [LARGE SCALE GENOMIC DNA]</scope>
    <source>
        <strain evidence="11 12">4503</strain>
    </source>
</reference>
<dbReference type="InterPro" id="IPR020806">
    <property type="entry name" value="PKS_PP-bd"/>
</dbReference>
<dbReference type="CDD" id="cd08956">
    <property type="entry name" value="KR_3_FAS_SDR_x"/>
    <property type="match status" value="1"/>
</dbReference>
<keyword evidence="3" id="KW-0808">Transferase</keyword>
<dbReference type="Proteomes" id="UP000720508">
    <property type="component" value="Unassembled WGS sequence"/>
</dbReference>
<dbReference type="PROSITE" id="PS00012">
    <property type="entry name" value="PHOSPHOPANTETHEINE"/>
    <property type="match status" value="1"/>
</dbReference>
<dbReference type="PANTHER" id="PTHR43775:SF51">
    <property type="entry name" value="INACTIVE PHENOLPHTHIOCEROL SYNTHESIS POLYKETIDE SYNTHASE TYPE I PKS1-RELATED"/>
    <property type="match status" value="1"/>
</dbReference>
<protein>
    <submittedName>
        <fullName evidence="11">SDR family NAD(P)-dependent oxidoreductase</fullName>
    </submittedName>
</protein>
<dbReference type="InterPro" id="IPR049551">
    <property type="entry name" value="PKS_DH_C"/>
</dbReference>
<feature type="region of interest" description="C-terminal hotdog fold" evidence="6">
    <location>
        <begin position="1107"/>
        <end position="1249"/>
    </location>
</feature>
<dbReference type="InterPro" id="IPR032821">
    <property type="entry name" value="PKS_assoc"/>
</dbReference>
<dbReference type="CDD" id="cd00833">
    <property type="entry name" value="PKS"/>
    <property type="match status" value="1"/>
</dbReference>
<evidence type="ECO:0000256" key="7">
    <source>
        <dbReference type="SAM" id="MobiDB-lite"/>
    </source>
</evidence>
<feature type="region of interest" description="N-terminal hotdog fold" evidence="6">
    <location>
        <begin position="968"/>
        <end position="1093"/>
    </location>
</feature>
<dbReference type="InterPro" id="IPR006162">
    <property type="entry name" value="Ppantetheine_attach_site"/>
</dbReference>
<dbReference type="SMART" id="SM00826">
    <property type="entry name" value="PKS_DH"/>
    <property type="match status" value="1"/>
</dbReference>
<dbReference type="Pfam" id="PF08659">
    <property type="entry name" value="KR"/>
    <property type="match status" value="1"/>
</dbReference>
<feature type="domain" description="PKS/mFAS DH" evidence="10">
    <location>
        <begin position="968"/>
        <end position="1249"/>
    </location>
</feature>
<dbReference type="InterPro" id="IPR057326">
    <property type="entry name" value="KR_dom"/>
</dbReference>
<dbReference type="SMART" id="SM00825">
    <property type="entry name" value="PKS_KS"/>
    <property type="match status" value="1"/>
</dbReference>
<keyword evidence="5" id="KW-0012">Acyltransferase</keyword>
<dbReference type="InterPro" id="IPR049900">
    <property type="entry name" value="PKS_mFAS_DH"/>
</dbReference>
<gene>
    <name evidence="11" type="ORF">KN815_40630</name>
</gene>
<evidence type="ECO:0000313" key="12">
    <source>
        <dbReference type="Proteomes" id="UP000720508"/>
    </source>
</evidence>
<dbReference type="PROSITE" id="PS52004">
    <property type="entry name" value="KS3_2"/>
    <property type="match status" value="1"/>
</dbReference>
<dbReference type="Pfam" id="PF21089">
    <property type="entry name" value="PKS_DH_N"/>
    <property type="match status" value="1"/>
</dbReference>
<feature type="region of interest" description="Disordered" evidence="7">
    <location>
        <begin position="462"/>
        <end position="512"/>
    </location>
</feature>
<proteinExistence type="predicted"/>
<dbReference type="SMART" id="SM00823">
    <property type="entry name" value="PKS_PP"/>
    <property type="match status" value="1"/>
</dbReference>
<evidence type="ECO:0000313" key="11">
    <source>
        <dbReference type="EMBL" id="MBU3870134.1"/>
    </source>
</evidence>
<evidence type="ECO:0000259" key="10">
    <source>
        <dbReference type="PROSITE" id="PS52019"/>
    </source>
</evidence>
<dbReference type="PROSITE" id="PS50075">
    <property type="entry name" value="CARRIER"/>
    <property type="match status" value="1"/>
</dbReference>
<dbReference type="CDD" id="cd05195">
    <property type="entry name" value="enoyl_red"/>
    <property type="match status" value="1"/>
</dbReference>
<dbReference type="InterPro" id="IPR049552">
    <property type="entry name" value="PKS_DH_N"/>
</dbReference>
<comment type="caution">
    <text evidence="11">The sequence shown here is derived from an EMBL/GenBank/DDBJ whole genome shotgun (WGS) entry which is preliminary data.</text>
</comment>
<dbReference type="InterPro" id="IPR055123">
    <property type="entry name" value="SpnB-like_Rossmann"/>
</dbReference>
<dbReference type="InterPro" id="IPR020843">
    <property type="entry name" value="ER"/>
</dbReference>
<dbReference type="InterPro" id="IPR013968">
    <property type="entry name" value="PKS_KR"/>
</dbReference>
<evidence type="ECO:0000256" key="4">
    <source>
        <dbReference type="ARBA" id="ARBA00023268"/>
    </source>
</evidence>
<dbReference type="SMART" id="SM00829">
    <property type="entry name" value="PKS_ER"/>
    <property type="match status" value="1"/>
</dbReference>
<evidence type="ECO:0000256" key="5">
    <source>
        <dbReference type="ARBA" id="ARBA00023315"/>
    </source>
</evidence>
<evidence type="ECO:0000256" key="3">
    <source>
        <dbReference type="ARBA" id="ARBA00022679"/>
    </source>
</evidence>
<organism evidence="11 12">
    <name type="scientific">Streptomyces niphimycinicus</name>
    <dbReference type="NCBI Taxonomy" id="2842201"/>
    <lineage>
        <taxon>Bacteria</taxon>
        <taxon>Bacillati</taxon>
        <taxon>Actinomycetota</taxon>
        <taxon>Actinomycetes</taxon>
        <taxon>Kitasatosporales</taxon>
        <taxon>Streptomycetaceae</taxon>
        <taxon>Streptomyces</taxon>
    </lineage>
</organism>
<dbReference type="PROSITE" id="PS01162">
    <property type="entry name" value="QOR_ZETA_CRYSTAL"/>
    <property type="match status" value="1"/>
</dbReference>
<dbReference type="Pfam" id="PF13602">
    <property type="entry name" value="ADH_zinc_N_2"/>
    <property type="match status" value="1"/>
</dbReference>
<feature type="active site" description="Proton acceptor; for dehydratase activity" evidence="6">
    <location>
        <position position="1000"/>
    </location>
</feature>
<dbReference type="EMBL" id="JAHLEM010000703">
    <property type="protein sequence ID" value="MBU3870134.1"/>
    <property type="molecule type" value="Genomic_DNA"/>
</dbReference>
<keyword evidence="12" id="KW-1185">Reference proteome</keyword>
<dbReference type="Pfam" id="PF02801">
    <property type="entry name" value="Ketoacyl-synt_C"/>
    <property type="match status" value="1"/>
</dbReference>
<keyword evidence="1" id="KW-0596">Phosphopantetheine</keyword>
<dbReference type="InterPro" id="IPR018201">
    <property type="entry name" value="Ketoacyl_synth_AS"/>
</dbReference>
<dbReference type="Pfam" id="PF16197">
    <property type="entry name" value="KAsynt_C_assoc"/>
    <property type="match status" value="1"/>
</dbReference>
<dbReference type="PROSITE" id="PS52019">
    <property type="entry name" value="PKS_MFAS_DH"/>
    <property type="match status" value="1"/>
</dbReference>
<dbReference type="Pfam" id="PF00550">
    <property type="entry name" value="PP-binding"/>
    <property type="match status" value="1"/>
</dbReference>
<dbReference type="InterPro" id="IPR014031">
    <property type="entry name" value="Ketoacyl_synth_C"/>
</dbReference>
<feature type="compositionally biased region" description="Low complexity" evidence="7">
    <location>
        <begin position="470"/>
        <end position="497"/>
    </location>
</feature>
<dbReference type="InterPro" id="IPR013154">
    <property type="entry name" value="ADH-like_N"/>
</dbReference>
<dbReference type="SMART" id="SM00822">
    <property type="entry name" value="PKS_KR"/>
    <property type="match status" value="1"/>
</dbReference>
<dbReference type="Pfam" id="PF00698">
    <property type="entry name" value="Acyl_transf_1"/>
    <property type="match status" value="1"/>
</dbReference>
<evidence type="ECO:0000256" key="6">
    <source>
        <dbReference type="PROSITE-ProRule" id="PRU01363"/>
    </source>
</evidence>
<evidence type="ECO:0000256" key="2">
    <source>
        <dbReference type="ARBA" id="ARBA00022553"/>
    </source>
</evidence>
<evidence type="ECO:0000256" key="1">
    <source>
        <dbReference type="ARBA" id="ARBA00022450"/>
    </source>
</evidence>
<dbReference type="Pfam" id="PF22953">
    <property type="entry name" value="SpnB_Rossmann"/>
    <property type="match status" value="1"/>
</dbReference>
<dbReference type="Pfam" id="PF14765">
    <property type="entry name" value="PS-DH"/>
    <property type="match status" value="1"/>
</dbReference>
<dbReference type="InterPro" id="IPR009081">
    <property type="entry name" value="PP-bd_ACP"/>
</dbReference>
<keyword evidence="4" id="KW-0511">Multifunctional enzyme</keyword>
<dbReference type="PANTHER" id="PTHR43775">
    <property type="entry name" value="FATTY ACID SYNTHASE"/>
    <property type="match status" value="1"/>
</dbReference>
<accession>A0ABS6CTL4</accession>
<dbReference type="Pfam" id="PF00109">
    <property type="entry name" value="ketoacyl-synt"/>
    <property type="match status" value="1"/>
</dbReference>
<dbReference type="Pfam" id="PF08240">
    <property type="entry name" value="ADH_N"/>
    <property type="match status" value="1"/>
</dbReference>
<sequence length="2219" mass="231777">MSSSSQSEQIVEALRASLKDNARLKHEYDKAVAATSAPIAIVGMACRLPGGVSTPEELWELVSSGGDGISGFPVNRGWDLDNLFHPDPDHPGTSYATEGGFLHDAGEFDAGFFGISPREAVAMDPQQRIMLELSWEVFERAGIDPTTKRGKDVGVYSGIAFHDYGAGLAEVPEGLEGFILTGGAGSVLSGRVSYALGLEGPAVTIDTACSSSLVALHLAAQALRSGECSMALAGGVTVMAASDAFVGFSRQRGLAPDGRCKAFAASADGTGFSEGAGVLLLERLSDAVSAGHPVLAVVRGSAVNQDGASNGLTAPNGPSQRRVIRRALSSARLSAAEVDVVEAHGTGTALGDPIEAQALLATYGRDRDRPLWLGSVKSNIGHTQAAAGAAGVIKMVMAMRHGLLPRTLHVDAPTPQVDWSAGAVELLTSEQPWPEAERPRRAAVSGFGISGTNAHVILEEAPAVKSTEPGSAAENGSAAESGTAAEKGTATAATDPAPSSPTPPVFDDGHDAPVPLLVSGRGESGLRAQAQRLLSFLDERPAVALPDLGWSLASGRAALEQRGVVLAADRDGALRGLTALAQNTAAPEVIRGTGPATGHIAFVFPGQGSQWQGMAAELLSSSPAFATRFADCDDALGRHLDWSVIDVIRGAEGAPSLDRIEILQPALFAVHVSLAAAWAAAGVEPAAVVGHSQGEIAAAYVAGALSLEDAATIVVLRSALFAEELVGKGAVASVALSADAVEKRLAAWGERLVISGRNGPSAVTVAGEVAALEEFVAGCKADGIRAQVVGSTVASHCAQVDPLRDRILAMFAHITPRRGHIPFYSTVTGGVLDTGELDAEYWFRNARRPVNFEGAVRELLADGCGFFVESSAHPVLVTALQQMFEDAGADAVAVGSLRRDEGGARRFLASLAEGHVGGLPVDWSTVFAGSQPRRVELPTYAFQHQHYWLESTETFGDAAGLGLEPAQHPLLGAVTEFPESGGVLFTSRLSLRTHPWLADHAAAGTVLLPGAAFVELAVRAGDEVGCGVVEELVIEAPLTLAEGDGARLQVFVGEAGDAGRRPLSVRSRAEGSGPGAAWTRHATGVLAPAPATTPPETGLTQWPPAGAVPVDPERVSEAYEDMAAAGYGYGPAFRGLRAVWTRGEEVFAEVALAEDQGLSADGFGLHPVLLDSAMHAIAFRDLGADQATLALPFAYRDVALHAAGASALRVRITPNGHEEVALELADTGGAPVAAVGSVVSRPVATELLDTGASPARERMFRVGWDELPAAVADTTADTPHPVPVATAEDIRELAETADLGVPEALLLDLTGEALLPDPTREALLPDLAGEDQEPSASGVREATGRVLELLQTWLAASELEDTRLLVLTHGAVAVHHDRELTDPTAAAVCGLLRSAQAENPGRITLVDTDRAQASLALLSSVFTVEEPQLALRDGIRYARRLTRADTTGALTVPAGAAAWRLEPGTDGTLEGLALRTAPAALEPLAAGQVRIEVRAAGLNFLDVLVALDMNRVDATIGNEGSGVVTEIGPGVDGIGVGDRVMGLFPDAVGPLAVADHRTVARIPHGWSFQQAATVPMAFLTAYYGLRDLAGLRTGESVLIHAAAGGVGMAAVQLARHWGAEVFATAAPAKWDAVRATGIGEHRLGNSRTVDFEPRFLDATQGRGVDVVLDSLAGEFVDASLRLLPRGGRFLEMGKTDLRSPEEVAATHPGVSYQAFSLYEAGNDRIGEMLRELAELFDRGALHPLPLNTWDVRHAPAAFRYMSQGRHIGKNVFTLPRTPDATGTVLVTGGTGSLGRLVARRMVTEHGMRNVVLAGRRGRAAEGMPELEDELSALGATVHTVACDLADREAVAALLGSIPQDAPLTAVVHTAGLLDDGVITTLTPERLDAVFRPKVDAVLNLHELTRDLDLATFLLFSSGAGTFDSPGQGNYSAANAFLDALARYRLARGLPATSLAWGLWGQVTEMSAHLDDSDQRRMAKGGMLGLSVPEGMELFDTALRGPDTVLVPAHMDFAALRALAGSGSLPALLRALVRAPRRAVDNAAADTDDLVSRLTRATAGQQEKILLDLVQQEAAAVLGHASADLIEPNQPFKEIGFDSLTAVELRNRLSRRAGVRLPATLIFDHPAPASLAHHLLAELGQEVDTSEVLMAELDTVAATLAEVTPDATTHATVLARLQLLVEQWETTEGATTADEDEEFDVDTATDEAMFELIDREFGTS</sequence>
<dbReference type="InterPro" id="IPR020807">
    <property type="entry name" value="PKS_DH"/>
</dbReference>
<dbReference type="InterPro" id="IPR020841">
    <property type="entry name" value="PKS_Beta-ketoAc_synthase_dom"/>
</dbReference>
<feature type="domain" description="Carrier" evidence="8">
    <location>
        <begin position="2063"/>
        <end position="2138"/>
    </location>
</feature>
<dbReference type="InterPro" id="IPR050091">
    <property type="entry name" value="PKS_NRPS_Biosynth_Enz"/>
</dbReference>
<evidence type="ECO:0000259" key="9">
    <source>
        <dbReference type="PROSITE" id="PS52004"/>
    </source>
</evidence>